<sequence>MKEHKKLYKSGKLWMTATIMAFAAGTTLATTTAHADTTGNTTNAATQTSTDQVAQQEQKVSADQDAVNKAQTAVDAHKKGIDQASQDLQKAQQDQQDAQSQIDALKNSSMSSDQVQSTIDALTKKANYYQQADLQRKEEQAQVKINQLNDQVSSLNSQTETATVPNGRIDKSKSLLENASRNDLWDNFYSNEQNGNTTWNQKLVPNNIYISPDNDKSANHGASAPSTANLASGAYAPYGEFDKVNATTGMTEDKARELSILLLNELNHAREQRGLAPFVMTEDQFKRAMARAAQPSAANLDHNESDMNSVLGNWHSENLALVNASADNMLSLLNNANGSVSSMLMVDADSNWGHRENFLDSGNYNAAFGFKLLDNGFYVMTFDTTYATDADKTNDLVTNTINNYAAMGPTKDATANDQKLNSQISDLNQQISDLQGTIKQLSNKEDNLQFDASYLSKAEQDQYNQAKAQLNSSQTLADAQTKLQQATEAVKKAQLTKDSLTSQTSTLQKQLDAAKATLAKDQELLGKLKAAQQVSNLQQKVDAQKQTVANDQKTVDTAKQDVDSKQAAYDAAVQTRKDTWNQNQADLAAARATGKEASEAQQKLDDAKAAVANDPKVAAAQQQETTLKAELVKLVPHYGDFLNWKLRDQEEAALSGDQKTQYNQLQSQYHAAQDVVKNAQKAAGIDDLQADVTAKDQKHNELSNKQYASSEKYMAAFDAEQQAEKDLQTAQNNHDLAAKQLQSDQAVLTDLQAQLDQLTQKDNVKYTNLDPSLVMKVNVTAGDTNIPAPKLTDDAFIKNANTASAAMFMVLAQTNGTYPEGTTVEWADPAKVQKDAQTAGTYDEEVILDFPDGSKSKAFNVPGVLVVAAKQTTPSTNPTKPTATDHTLTVHYIEVTGYKADGTPITKVVGTQTFTGKKGTTFGGNQLNIPAGYKLAMDGVTYTITDKDEVNETPVISINTPSTPSTDPNKGDDKPATQEHTLTVHYIEVVGYEPMGAPITKVVGTQTFTGKPGQTFGGDQLKIPAGYKLAMDGVTYTITDKDEVNETPVISVNTPSNKPTPSTDEKSDSQLPAGAKVVNNHVVDADGNILAGWKVVNGQVVKENSSVAQTAAVQNVQPTKDNNDKKLPQTGNADSLAMMGLGAASLLSMFGLAELDKKRG</sequence>
<keyword evidence="1" id="KW-0134">Cell wall</keyword>
<dbReference type="InterPro" id="IPR022263">
    <property type="entry name" value="KxYKxGKxW"/>
</dbReference>
<dbReference type="InterPro" id="IPR027607">
    <property type="entry name" value="Surf_Exclu_SEC10/PgrA"/>
</dbReference>
<keyword evidence="10" id="KW-1185">Reference proteome</keyword>
<evidence type="ECO:0000256" key="3">
    <source>
        <dbReference type="ARBA" id="ARBA00022729"/>
    </source>
</evidence>
<feature type="compositionally biased region" description="Low complexity" evidence="6">
    <location>
        <begin position="82"/>
        <end position="105"/>
    </location>
</feature>
<dbReference type="RefSeq" id="WP_006917178.1">
    <property type="nucleotide sequence ID" value="NZ_GG698805.1"/>
</dbReference>
<dbReference type="HOGENOM" id="CLU_275310_0_0_9"/>
<keyword evidence="3 7" id="KW-0732">Signal</keyword>
<proteinExistence type="predicted"/>
<dbReference type="Pfam" id="PF19258">
    <property type="entry name" value="KxYKxGKxW_sig"/>
    <property type="match status" value="1"/>
</dbReference>
<dbReference type="Proteomes" id="UP000003987">
    <property type="component" value="Unassembled WGS sequence"/>
</dbReference>
<dbReference type="AlphaFoldDB" id="C7XX21"/>
<evidence type="ECO:0000313" key="9">
    <source>
        <dbReference type="EMBL" id="EEU29841.1"/>
    </source>
</evidence>
<dbReference type="InterPro" id="IPR019931">
    <property type="entry name" value="LPXTG_anchor"/>
</dbReference>
<feature type="compositionally biased region" description="Low complexity" evidence="6">
    <location>
        <begin position="39"/>
        <end position="50"/>
    </location>
</feature>
<dbReference type="PANTHER" id="PTHR47357:SF1">
    <property type="entry name" value="SPINDLE POLE BODY COMPONENT 110"/>
    <property type="match status" value="1"/>
</dbReference>
<evidence type="ECO:0000256" key="1">
    <source>
        <dbReference type="ARBA" id="ARBA00022512"/>
    </source>
</evidence>
<evidence type="ECO:0000313" key="10">
    <source>
        <dbReference type="Proteomes" id="UP000003987"/>
    </source>
</evidence>
<feature type="region of interest" description="Disordered" evidence="6">
    <location>
        <begin position="39"/>
        <end position="111"/>
    </location>
</feature>
<evidence type="ECO:0000259" key="8">
    <source>
        <dbReference type="PROSITE" id="PS50847"/>
    </source>
</evidence>
<feature type="signal peptide" evidence="7">
    <location>
        <begin position="1"/>
        <end position="35"/>
    </location>
</feature>
<name>C7XX21_9LACO</name>
<dbReference type="eggNOG" id="COG1196">
    <property type="taxonomic scope" value="Bacteria"/>
</dbReference>
<accession>C7XX21</accession>
<feature type="coiled-coil region" evidence="5">
    <location>
        <begin position="662"/>
        <end position="761"/>
    </location>
</feature>
<organism evidence="9 10">
    <name type="scientific">Limosilactobacillus coleohominis 101-4-CHN</name>
    <dbReference type="NCBI Taxonomy" id="575594"/>
    <lineage>
        <taxon>Bacteria</taxon>
        <taxon>Bacillati</taxon>
        <taxon>Bacillota</taxon>
        <taxon>Bacilli</taxon>
        <taxon>Lactobacillales</taxon>
        <taxon>Lactobacillaceae</taxon>
        <taxon>Limosilactobacillus</taxon>
    </lineage>
</organism>
<dbReference type="NCBIfam" id="TIGR04320">
    <property type="entry name" value="Surf_Exclu_PgrA"/>
    <property type="match status" value="1"/>
</dbReference>
<feature type="compositionally biased region" description="Polar residues" evidence="6">
    <location>
        <begin position="51"/>
        <end position="61"/>
    </location>
</feature>
<feature type="compositionally biased region" description="Polar residues" evidence="6">
    <location>
        <begin position="1048"/>
        <end position="1062"/>
    </location>
</feature>
<keyword evidence="2" id="KW-0964">Secreted</keyword>
<protein>
    <submittedName>
        <fullName evidence="9">KxYKxGKxW signal domain protein</fullName>
    </submittedName>
</protein>
<dbReference type="GO" id="GO:0005856">
    <property type="term" value="C:cytoskeleton"/>
    <property type="evidence" value="ECO:0007669"/>
    <property type="project" value="TreeGrafter"/>
</dbReference>
<evidence type="ECO:0000256" key="2">
    <source>
        <dbReference type="ARBA" id="ARBA00022525"/>
    </source>
</evidence>
<evidence type="ECO:0000256" key="5">
    <source>
        <dbReference type="SAM" id="Coils"/>
    </source>
</evidence>
<dbReference type="GO" id="GO:0005200">
    <property type="term" value="F:structural constituent of cytoskeleton"/>
    <property type="evidence" value="ECO:0007669"/>
    <property type="project" value="TreeGrafter"/>
</dbReference>
<dbReference type="PROSITE" id="PS50847">
    <property type="entry name" value="GRAM_POS_ANCHORING"/>
    <property type="match status" value="1"/>
</dbReference>
<feature type="region of interest" description="Disordered" evidence="6">
    <location>
        <begin position="954"/>
        <end position="977"/>
    </location>
</feature>
<feature type="region of interest" description="Disordered" evidence="6">
    <location>
        <begin position="1047"/>
        <end position="1071"/>
    </location>
</feature>
<feature type="chain" id="PRO_5002986933" evidence="7">
    <location>
        <begin position="36"/>
        <end position="1160"/>
    </location>
</feature>
<dbReference type="STRING" id="575594.HMPREF0501_01306"/>
<keyword evidence="5" id="KW-0175">Coiled coil</keyword>
<reference evidence="9 10" key="1">
    <citation type="submission" date="2009-06" db="EMBL/GenBank/DDBJ databases">
        <title>The Genome Sequence of Lactobacillus coleohominis strain 101-4-CHN.</title>
        <authorList>
            <consortium name="The Broad Institute Genome Sequencing Platform"/>
            <person name="Ward D."/>
            <person name="Young S.K."/>
            <person name="Zeng Q."/>
            <person name="Koehrsen M."/>
            <person name="Alvarado L."/>
            <person name="Berlin A."/>
            <person name="Borenstein D."/>
            <person name="Chen Z."/>
            <person name="Engels R."/>
            <person name="Freedman E."/>
            <person name="Gellesch M."/>
            <person name="Goldberg J."/>
            <person name="Griggs A."/>
            <person name="Gujja S."/>
            <person name="Heiman D."/>
            <person name="Hepburn T."/>
            <person name="Howarth C."/>
            <person name="Jen D."/>
            <person name="Larson L."/>
            <person name="Lewis B."/>
            <person name="Mehta T."/>
            <person name="Park D."/>
            <person name="Pearson M."/>
            <person name="Roberts A."/>
            <person name="Saif S."/>
            <person name="Shea T."/>
            <person name="Shenoy N."/>
            <person name="Sisk P."/>
            <person name="Stolte C."/>
            <person name="Sykes S."/>
            <person name="Walk T."/>
            <person name="White J."/>
            <person name="Yandava C."/>
            <person name="Liu Y."/>
            <person name="Xu Q."/>
            <person name="Lander E."/>
            <person name="Nusbaum C."/>
            <person name="Galagan J."/>
            <person name="Birren B."/>
        </authorList>
    </citation>
    <scope>NUCLEOTIDE SEQUENCE [LARGE SCALE GENOMIC DNA]</scope>
    <source>
        <strain evidence="9 10">101-4-CHN</strain>
    </source>
</reference>
<dbReference type="NCBIfam" id="TIGR03715">
    <property type="entry name" value="KxYKxGKxW"/>
    <property type="match status" value="1"/>
</dbReference>
<dbReference type="PANTHER" id="PTHR47357">
    <property type="entry name" value="COP1-INTERACTIVE PROTEIN 1"/>
    <property type="match status" value="1"/>
</dbReference>
<feature type="coiled-coil region" evidence="5">
    <location>
        <begin position="417"/>
        <end position="444"/>
    </location>
</feature>
<dbReference type="EMBL" id="GG698805">
    <property type="protein sequence ID" value="EEU29841.1"/>
    <property type="molecule type" value="Genomic_DNA"/>
</dbReference>
<feature type="compositionally biased region" description="Polar residues" evidence="6">
    <location>
        <begin position="954"/>
        <end position="968"/>
    </location>
</feature>
<keyword evidence="4" id="KW-0572">Peptidoglycan-anchor</keyword>
<feature type="coiled-coil region" evidence="5">
    <location>
        <begin position="527"/>
        <end position="554"/>
    </location>
</feature>
<gene>
    <name evidence="9" type="ORF">HMPREF0501_01306</name>
</gene>
<evidence type="ECO:0000256" key="4">
    <source>
        <dbReference type="ARBA" id="ARBA00023088"/>
    </source>
</evidence>
<feature type="domain" description="Gram-positive cocci surface proteins LPxTG" evidence="8">
    <location>
        <begin position="1127"/>
        <end position="1160"/>
    </location>
</feature>
<evidence type="ECO:0000256" key="6">
    <source>
        <dbReference type="SAM" id="MobiDB-lite"/>
    </source>
</evidence>
<dbReference type="Pfam" id="PF00746">
    <property type="entry name" value="Gram_pos_anchor"/>
    <property type="match status" value="1"/>
</dbReference>
<evidence type="ECO:0000256" key="7">
    <source>
        <dbReference type="SAM" id="SignalP"/>
    </source>
</evidence>
<feature type="coiled-coil region" evidence="5">
    <location>
        <begin position="476"/>
        <end position="503"/>
    </location>
</feature>